<gene>
    <name evidence="13" type="ORF">GLOTRDRAFT_138331</name>
</gene>
<keyword evidence="4 9" id="KW-0863">Zinc-finger</keyword>
<dbReference type="InterPro" id="IPR024610">
    <property type="entry name" value="ING_N_histone-binding"/>
</dbReference>
<dbReference type="GeneID" id="19303961"/>
<dbReference type="Pfam" id="PF12998">
    <property type="entry name" value="ING"/>
    <property type="match status" value="2"/>
</dbReference>
<keyword evidence="6 10" id="KW-0539">Nucleus</keyword>
<dbReference type="InterPro" id="IPR013083">
    <property type="entry name" value="Znf_RING/FYVE/PHD"/>
</dbReference>
<evidence type="ECO:0000313" key="14">
    <source>
        <dbReference type="Proteomes" id="UP000030669"/>
    </source>
</evidence>
<evidence type="ECO:0000256" key="8">
    <source>
        <dbReference type="PIRSR" id="PIRSR628651-51"/>
    </source>
</evidence>
<dbReference type="OMA" id="KEREVWD"/>
<evidence type="ECO:0000256" key="5">
    <source>
        <dbReference type="ARBA" id="ARBA00022833"/>
    </source>
</evidence>
<feature type="binding site" evidence="8">
    <location>
        <position position="414"/>
    </location>
    <ligand>
        <name>Zn(2+)</name>
        <dbReference type="ChEBI" id="CHEBI:29105"/>
        <label>2</label>
    </ligand>
</feature>
<dbReference type="PANTHER" id="PTHR10333">
    <property type="entry name" value="INHIBITOR OF GROWTH PROTEIN"/>
    <property type="match status" value="1"/>
</dbReference>
<dbReference type="CDD" id="cd15505">
    <property type="entry name" value="PHD_ING"/>
    <property type="match status" value="1"/>
</dbReference>
<evidence type="ECO:0000256" key="7">
    <source>
        <dbReference type="PIRSR" id="PIRSR628651-50"/>
    </source>
</evidence>
<evidence type="ECO:0000313" key="13">
    <source>
        <dbReference type="EMBL" id="EPQ56664.1"/>
    </source>
</evidence>
<feature type="binding site" evidence="8">
    <location>
        <position position="439"/>
    </location>
    <ligand>
        <name>Zn(2+)</name>
        <dbReference type="ChEBI" id="CHEBI:29105"/>
        <label>2</label>
    </ligand>
</feature>
<feature type="site" description="Histone H3K4me3 binding" evidence="7">
    <location>
        <position position="406"/>
    </location>
</feature>
<dbReference type="KEGG" id="gtr:GLOTRDRAFT_138331"/>
<feature type="binding site" evidence="8">
    <location>
        <position position="423"/>
    </location>
    <ligand>
        <name>Zn(2+)</name>
        <dbReference type="ChEBI" id="CHEBI:29105"/>
        <label>1</label>
    </ligand>
</feature>
<feature type="binding site" evidence="8">
    <location>
        <position position="398"/>
    </location>
    <ligand>
        <name>Zn(2+)</name>
        <dbReference type="ChEBI" id="CHEBI:29105"/>
        <label>1</label>
    </ligand>
</feature>
<comment type="subcellular location">
    <subcellularLocation>
        <location evidence="1 10">Nucleus</location>
    </subcellularLocation>
</comment>
<feature type="site" description="Histone H3K4me3 binding" evidence="7">
    <location>
        <position position="395"/>
    </location>
</feature>
<dbReference type="InterPro" id="IPR011011">
    <property type="entry name" value="Znf_FYVE_PHD"/>
</dbReference>
<dbReference type="InterPro" id="IPR028651">
    <property type="entry name" value="ING_fam"/>
</dbReference>
<dbReference type="PROSITE" id="PS01359">
    <property type="entry name" value="ZF_PHD_1"/>
    <property type="match status" value="1"/>
</dbReference>
<feature type="compositionally biased region" description="Low complexity" evidence="11">
    <location>
        <begin position="182"/>
        <end position="196"/>
    </location>
</feature>
<sequence>MSSKSRSKRRTRPSRKVLEAEAGDAAQPEAELVEVHDQEEEPSEEQPDVLMEDKEGAEEGREQREKEAEVWEAFKEEFFETVEQLPLSLERHFTLLKELDEHVHEYQTSFLPMLQRYTEWRRLRAGLNQAKAQEPNDQEAQHDPEQMNVDPPSAAVDSNHTEPEGMLHTPPRISNPPELLNKKSASAPPAERAASKTATPTSVPPVPENSIQAQVMLSRVARLSEEIVSASQEKVNVAKSAYDTVDRHIRLLDQAIKEQELALSHGLRPGTLPAPIVLPDVMVPKRQTRTHQTPPPSDLENMAVDVMEAPEAEGAPTMGISSEVVEGRVAPKSRRKGKGRGRGRPKKGAGEQEEGQDEGAPLAPATTNIKSVKLTVPPVVPQIPDIAANPDEPRYCFCNQVSYGEMIACDNPNCEREWFHYGCVDLTEAPRGKWYCRDCKDVATRPKARRKRR</sequence>
<dbReference type="SUPFAM" id="SSF57903">
    <property type="entry name" value="FYVE/PHD zinc finger"/>
    <property type="match status" value="1"/>
</dbReference>
<keyword evidence="10" id="KW-0156">Chromatin regulator</keyword>
<feature type="binding site" evidence="8">
    <location>
        <position position="409"/>
    </location>
    <ligand>
        <name>Zn(2+)</name>
        <dbReference type="ChEBI" id="CHEBI:29105"/>
        <label>2</label>
    </ligand>
</feature>
<accession>S7RU18</accession>
<evidence type="ECO:0000259" key="12">
    <source>
        <dbReference type="PROSITE" id="PS50016"/>
    </source>
</evidence>
<dbReference type="InterPro" id="IPR019787">
    <property type="entry name" value="Znf_PHD-finger"/>
</dbReference>
<dbReference type="InterPro" id="IPR001965">
    <property type="entry name" value="Znf_PHD"/>
</dbReference>
<dbReference type="GO" id="GO:0005634">
    <property type="term" value="C:nucleus"/>
    <property type="evidence" value="ECO:0007669"/>
    <property type="project" value="UniProtKB-SubCell"/>
</dbReference>
<comment type="similarity">
    <text evidence="2 10">Belongs to the ING family.</text>
</comment>
<dbReference type="GO" id="GO:0008270">
    <property type="term" value="F:zinc ion binding"/>
    <property type="evidence" value="ECO:0007669"/>
    <property type="project" value="UniProtKB-KW"/>
</dbReference>
<name>S7RU18_GLOTA</name>
<feature type="domain" description="PHD-type" evidence="12">
    <location>
        <begin position="393"/>
        <end position="442"/>
    </location>
</feature>
<dbReference type="Gene3D" id="3.30.40.10">
    <property type="entry name" value="Zinc/RING finger domain, C3HC4 (zinc finger)"/>
    <property type="match status" value="1"/>
</dbReference>
<reference evidence="13 14" key="1">
    <citation type="journal article" date="2012" name="Science">
        <title>The Paleozoic origin of enzymatic lignin decomposition reconstructed from 31 fungal genomes.</title>
        <authorList>
            <person name="Floudas D."/>
            <person name="Binder M."/>
            <person name="Riley R."/>
            <person name="Barry K."/>
            <person name="Blanchette R.A."/>
            <person name="Henrissat B."/>
            <person name="Martinez A.T."/>
            <person name="Otillar R."/>
            <person name="Spatafora J.W."/>
            <person name="Yadav J.S."/>
            <person name="Aerts A."/>
            <person name="Benoit I."/>
            <person name="Boyd A."/>
            <person name="Carlson A."/>
            <person name="Copeland A."/>
            <person name="Coutinho P.M."/>
            <person name="de Vries R.P."/>
            <person name="Ferreira P."/>
            <person name="Findley K."/>
            <person name="Foster B."/>
            <person name="Gaskell J."/>
            <person name="Glotzer D."/>
            <person name="Gorecki P."/>
            <person name="Heitman J."/>
            <person name="Hesse C."/>
            <person name="Hori C."/>
            <person name="Igarashi K."/>
            <person name="Jurgens J.A."/>
            <person name="Kallen N."/>
            <person name="Kersten P."/>
            <person name="Kohler A."/>
            <person name="Kuees U."/>
            <person name="Kumar T.K.A."/>
            <person name="Kuo A."/>
            <person name="LaButti K."/>
            <person name="Larrondo L.F."/>
            <person name="Lindquist E."/>
            <person name="Ling A."/>
            <person name="Lombard V."/>
            <person name="Lucas S."/>
            <person name="Lundell T."/>
            <person name="Martin R."/>
            <person name="McLaughlin D.J."/>
            <person name="Morgenstern I."/>
            <person name="Morin E."/>
            <person name="Murat C."/>
            <person name="Nagy L.G."/>
            <person name="Nolan M."/>
            <person name="Ohm R.A."/>
            <person name="Patyshakuliyeva A."/>
            <person name="Rokas A."/>
            <person name="Ruiz-Duenas F.J."/>
            <person name="Sabat G."/>
            <person name="Salamov A."/>
            <person name="Samejima M."/>
            <person name="Schmutz J."/>
            <person name="Slot J.C."/>
            <person name="St John F."/>
            <person name="Stenlid J."/>
            <person name="Sun H."/>
            <person name="Sun S."/>
            <person name="Syed K."/>
            <person name="Tsang A."/>
            <person name="Wiebenga A."/>
            <person name="Young D."/>
            <person name="Pisabarro A."/>
            <person name="Eastwood D.C."/>
            <person name="Martin F."/>
            <person name="Cullen D."/>
            <person name="Grigoriev I.V."/>
            <person name="Hibbett D.S."/>
        </authorList>
    </citation>
    <scope>NUCLEOTIDE SEQUENCE [LARGE SCALE GENOMIC DNA]</scope>
    <source>
        <strain evidence="13 14">ATCC 11539</strain>
    </source>
</reference>
<dbReference type="FunFam" id="3.30.40.10:FF:000569">
    <property type="entry name" value="Chromatin modification-related protein"/>
    <property type="match status" value="1"/>
</dbReference>
<feature type="compositionally biased region" description="Basic and acidic residues" evidence="11">
    <location>
        <begin position="51"/>
        <end position="68"/>
    </location>
</feature>
<dbReference type="HOGENOM" id="CLU_031900_8_1_1"/>
<feature type="site" description="Histone H3K4me3 binding" evidence="7">
    <location>
        <position position="418"/>
    </location>
</feature>
<evidence type="ECO:0000256" key="2">
    <source>
        <dbReference type="ARBA" id="ARBA00010210"/>
    </source>
</evidence>
<dbReference type="eggNOG" id="KOG1973">
    <property type="taxonomic scope" value="Eukaryota"/>
</dbReference>
<dbReference type="SMART" id="SM01408">
    <property type="entry name" value="ING"/>
    <property type="match status" value="1"/>
</dbReference>
<feature type="compositionally biased region" description="Basic residues" evidence="11">
    <location>
        <begin position="331"/>
        <end position="347"/>
    </location>
</feature>
<evidence type="ECO:0000256" key="1">
    <source>
        <dbReference type="ARBA" id="ARBA00004123"/>
    </source>
</evidence>
<feature type="region of interest" description="Disordered" evidence="11">
    <location>
        <begin position="129"/>
        <end position="207"/>
    </location>
</feature>
<dbReference type="PROSITE" id="PS50016">
    <property type="entry name" value="ZF_PHD_2"/>
    <property type="match status" value="1"/>
</dbReference>
<dbReference type="Gene3D" id="6.10.140.1740">
    <property type="match status" value="1"/>
</dbReference>
<feature type="compositionally biased region" description="Basic residues" evidence="11">
    <location>
        <begin position="1"/>
        <end position="15"/>
    </location>
</feature>
<keyword evidence="3 8" id="KW-0479">Metal-binding</keyword>
<feature type="binding site" evidence="8">
    <location>
        <position position="436"/>
    </location>
    <ligand>
        <name>Zn(2+)</name>
        <dbReference type="ChEBI" id="CHEBI:29105"/>
        <label>2</label>
    </ligand>
</feature>
<comment type="subunit">
    <text evidence="10">Component of an histone acetyltransferase complex. Interacts with H3K4me3 and to a lesser extent with H3K4me2.</text>
</comment>
<dbReference type="AlphaFoldDB" id="S7RU18"/>
<dbReference type="RefSeq" id="XP_007865358.1">
    <property type="nucleotide sequence ID" value="XM_007867167.1"/>
</dbReference>
<feature type="region of interest" description="Disordered" evidence="11">
    <location>
        <begin position="1"/>
        <end position="68"/>
    </location>
</feature>
<feature type="site" description="Histone H3K4me3 binding" evidence="7">
    <location>
        <position position="410"/>
    </location>
</feature>
<protein>
    <recommendedName>
        <fullName evidence="10">Chromatin modification-related protein</fullName>
    </recommendedName>
</protein>
<evidence type="ECO:0000256" key="6">
    <source>
        <dbReference type="ARBA" id="ARBA00023242"/>
    </source>
</evidence>
<dbReference type="STRING" id="670483.S7RU18"/>
<dbReference type="GO" id="GO:0000785">
    <property type="term" value="C:chromatin"/>
    <property type="evidence" value="ECO:0007669"/>
    <property type="project" value="UniProtKB-ARBA"/>
</dbReference>
<feature type="compositionally biased region" description="Acidic residues" evidence="11">
    <location>
        <begin position="37"/>
        <end position="47"/>
    </location>
</feature>
<evidence type="ECO:0000256" key="10">
    <source>
        <dbReference type="RuleBase" id="RU361213"/>
    </source>
</evidence>
<comment type="function">
    <text evidence="10">Component of an histone acetyltransferase complex.</text>
</comment>
<proteinExistence type="inferred from homology"/>
<dbReference type="Proteomes" id="UP000030669">
    <property type="component" value="Unassembled WGS sequence"/>
</dbReference>
<evidence type="ECO:0000256" key="9">
    <source>
        <dbReference type="PROSITE-ProRule" id="PRU00146"/>
    </source>
</evidence>
<evidence type="ECO:0000256" key="4">
    <source>
        <dbReference type="ARBA" id="ARBA00022771"/>
    </source>
</evidence>
<feature type="binding site" evidence="8">
    <location>
        <position position="396"/>
    </location>
    <ligand>
        <name>Zn(2+)</name>
        <dbReference type="ChEBI" id="CHEBI:29105"/>
        <label>1</label>
    </ligand>
</feature>
<organism evidence="13 14">
    <name type="scientific">Gloeophyllum trabeum (strain ATCC 11539 / FP-39264 / Madison 617)</name>
    <name type="common">Brown rot fungus</name>
    <dbReference type="NCBI Taxonomy" id="670483"/>
    <lineage>
        <taxon>Eukaryota</taxon>
        <taxon>Fungi</taxon>
        <taxon>Dikarya</taxon>
        <taxon>Basidiomycota</taxon>
        <taxon>Agaricomycotina</taxon>
        <taxon>Agaricomycetes</taxon>
        <taxon>Gloeophyllales</taxon>
        <taxon>Gloeophyllaceae</taxon>
        <taxon>Gloeophyllum</taxon>
    </lineage>
</organism>
<evidence type="ECO:0000256" key="11">
    <source>
        <dbReference type="SAM" id="MobiDB-lite"/>
    </source>
</evidence>
<dbReference type="OrthoDB" id="5411773at2759"/>
<feature type="region of interest" description="Disordered" evidence="11">
    <location>
        <begin position="313"/>
        <end position="364"/>
    </location>
</feature>
<dbReference type="InterPro" id="IPR019786">
    <property type="entry name" value="Zinc_finger_PHD-type_CS"/>
</dbReference>
<feature type="binding site" evidence="8">
    <location>
        <position position="420"/>
    </location>
    <ligand>
        <name>Zn(2+)</name>
        <dbReference type="ChEBI" id="CHEBI:29105"/>
        <label>1</label>
    </ligand>
</feature>
<keyword evidence="14" id="KW-1185">Reference proteome</keyword>
<keyword evidence="5 8" id="KW-0862">Zinc</keyword>
<dbReference type="SMART" id="SM00249">
    <property type="entry name" value="PHD"/>
    <property type="match status" value="1"/>
</dbReference>
<dbReference type="GO" id="GO:0006325">
    <property type="term" value="P:chromatin organization"/>
    <property type="evidence" value="ECO:0007669"/>
    <property type="project" value="UniProtKB-KW"/>
</dbReference>
<evidence type="ECO:0000256" key="3">
    <source>
        <dbReference type="ARBA" id="ARBA00022723"/>
    </source>
</evidence>
<comment type="domain">
    <text evidence="10">The PHD-type zinc finger mediates the binding to H3K4me3.</text>
</comment>
<dbReference type="EMBL" id="KB469300">
    <property type="protein sequence ID" value="EPQ56664.1"/>
    <property type="molecule type" value="Genomic_DNA"/>
</dbReference>